<feature type="chain" id="PRO_5046320853" description="Lipoprotein" evidence="1">
    <location>
        <begin position="22"/>
        <end position="118"/>
    </location>
</feature>
<evidence type="ECO:0000256" key="1">
    <source>
        <dbReference type="SAM" id="SignalP"/>
    </source>
</evidence>
<accession>A0ABV9NML5</accession>
<evidence type="ECO:0008006" key="4">
    <source>
        <dbReference type="Google" id="ProtNLM"/>
    </source>
</evidence>
<organism evidence="2 3">
    <name type="scientific">Coralloluteibacterium thermophilum</name>
    <dbReference type="NCBI Taxonomy" id="2707049"/>
    <lineage>
        <taxon>Bacteria</taxon>
        <taxon>Pseudomonadati</taxon>
        <taxon>Pseudomonadota</taxon>
        <taxon>Gammaproteobacteria</taxon>
        <taxon>Lysobacterales</taxon>
        <taxon>Lysobacteraceae</taxon>
        <taxon>Coralloluteibacterium</taxon>
    </lineage>
</organism>
<sequence length="118" mass="12724">MNKILALAFAGLLAGCASTSAVESQQMSHMEPRVTYTTSRSVDEALECIETGVRPVTKSGHNVSTAEDGDARILWVTVLANPVIAVRVEPVEDGAYVEYRSRFKAGMANYTTAVLTCR</sequence>
<dbReference type="Proteomes" id="UP001595892">
    <property type="component" value="Unassembled WGS sequence"/>
</dbReference>
<dbReference type="RefSeq" id="WP_377005157.1">
    <property type="nucleotide sequence ID" value="NZ_JBHSGG010000036.1"/>
</dbReference>
<reference evidence="3" key="1">
    <citation type="journal article" date="2019" name="Int. J. Syst. Evol. Microbiol.">
        <title>The Global Catalogue of Microorganisms (GCM) 10K type strain sequencing project: providing services to taxonomists for standard genome sequencing and annotation.</title>
        <authorList>
            <consortium name="The Broad Institute Genomics Platform"/>
            <consortium name="The Broad Institute Genome Sequencing Center for Infectious Disease"/>
            <person name="Wu L."/>
            <person name="Ma J."/>
        </authorList>
    </citation>
    <scope>NUCLEOTIDE SEQUENCE [LARGE SCALE GENOMIC DNA]</scope>
    <source>
        <strain evidence="3">CGMCC 1.13574</strain>
    </source>
</reference>
<keyword evidence="1" id="KW-0732">Signal</keyword>
<keyword evidence="3" id="KW-1185">Reference proteome</keyword>
<name>A0ABV9NML5_9GAMM</name>
<evidence type="ECO:0000313" key="2">
    <source>
        <dbReference type="EMBL" id="MFC4729085.1"/>
    </source>
</evidence>
<dbReference type="EMBL" id="JBHSGG010000036">
    <property type="protein sequence ID" value="MFC4729085.1"/>
    <property type="molecule type" value="Genomic_DNA"/>
</dbReference>
<feature type="signal peptide" evidence="1">
    <location>
        <begin position="1"/>
        <end position="21"/>
    </location>
</feature>
<evidence type="ECO:0000313" key="3">
    <source>
        <dbReference type="Proteomes" id="UP001595892"/>
    </source>
</evidence>
<protein>
    <recommendedName>
        <fullName evidence="4">Lipoprotein</fullName>
    </recommendedName>
</protein>
<dbReference type="PROSITE" id="PS51257">
    <property type="entry name" value="PROKAR_LIPOPROTEIN"/>
    <property type="match status" value="1"/>
</dbReference>
<comment type="caution">
    <text evidence="2">The sequence shown here is derived from an EMBL/GenBank/DDBJ whole genome shotgun (WGS) entry which is preliminary data.</text>
</comment>
<proteinExistence type="predicted"/>
<gene>
    <name evidence="2" type="ORF">ACFO3Q_13000</name>
</gene>